<evidence type="ECO:0000256" key="13">
    <source>
        <dbReference type="NCBIfam" id="TIGR01064"/>
    </source>
</evidence>
<dbReference type="UniPathway" id="UPA00109">
    <property type="reaction ID" value="UER00188"/>
</dbReference>
<dbReference type="Gene3D" id="3.20.20.60">
    <property type="entry name" value="Phosphoenolpyruvate-binding domains"/>
    <property type="match status" value="1"/>
</dbReference>
<evidence type="ECO:0000313" key="18">
    <source>
        <dbReference type="Proteomes" id="UP000189674"/>
    </source>
</evidence>
<dbReference type="InterPro" id="IPR036918">
    <property type="entry name" value="Pyrv_Knase_C_sf"/>
</dbReference>
<dbReference type="NCBIfam" id="NF004978">
    <property type="entry name" value="PRK06354.1"/>
    <property type="match status" value="1"/>
</dbReference>
<organism evidence="17 18">
    <name type="scientific">Anaerohalosphaera lusitana</name>
    <dbReference type="NCBI Taxonomy" id="1936003"/>
    <lineage>
        <taxon>Bacteria</taxon>
        <taxon>Pseudomonadati</taxon>
        <taxon>Planctomycetota</taxon>
        <taxon>Phycisphaerae</taxon>
        <taxon>Sedimentisphaerales</taxon>
        <taxon>Anaerohalosphaeraceae</taxon>
        <taxon>Anaerohalosphaera</taxon>
    </lineage>
</organism>
<gene>
    <name evidence="17" type="primary">pyk</name>
    <name evidence="17" type="ORF">STSP2_01541</name>
</gene>
<dbReference type="RefSeq" id="WP_146661332.1">
    <property type="nucleotide sequence ID" value="NZ_CP019791.1"/>
</dbReference>
<dbReference type="InterPro" id="IPR015793">
    <property type="entry name" value="Pyrv_Knase_brl"/>
</dbReference>
<dbReference type="PANTHER" id="PTHR11817">
    <property type="entry name" value="PYRUVATE KINASE"/>
    <property type="match status" value="1"/>
</dbReference>
<keyword evidence="6" id="KW-0479">Metal-binding</keyword>
<dbReference type="InterPro" id="IPR001697">
    <property type="entry name" value="Pyr_Knase"/>
</dbReference>
<dbReference type="SUPFAM" id="SSF50800">
    <property type="entry name" value="PK beta-barrel domain-like"/>
    <property type="match status" value="1"/>
</dbReference>
<dbReference type="InterPro" id="IPR015795">
    <property type="entry name" value="Pyrv_Knase_C"/>
</dbReference>
<dbReference type="Proteomes" id="UP000189674">
    <property type="component" value="Chromosome"/>
</dbReference>
<keyword evidence="7" id="KW-0547">Nucleotide-binding</keyword>
<feature type="domain" description="Pyruvate kinase C-terminal" evidence="16">
    <location>
        <begin position="356"/>
        <end position="451"/>
    </location>
</feature>
<evidence type="ECO:0000259" key="15">
    <source>
        <dbReference type="Pfam" id="PF00224"/>
    </source>
</evidence>
<comment type="cofactor">
    <cofactor evidence="1">
        <name>K(+)</name>
        <dbReference type="ChEBI" id="CHEBI:29103"/>
    </cofactor>
</comment>
<dbReference type="EMBL" id="CP019791">
    <property type="protein sequence ID" value="AQT68381.1"/>
    <property type="molecule type" value="Genomic_DNA"/>
</dbReference>
<sequence length="472" mass="51935">MQTKTKIIATLGPACADENTITELVEQGVDMFRLNFSHGTLEEHAEMLSHVNRARANFPFSIGILADLCGPKIRITELPAGESVSSGDTVRIVSKLPRGTAARFGTNYPDFYSDVSIGQRVLIDDGQIELKITDKQNGEVICEVITGGDLKSRKGINLPDTDISTPAITERDWQCVNWAMDHGVDYLALSFVQSSDEITWLKNYLIEKGSLIRVVAKIEKPQAVENLQSIVNASDAVLVARGDLGVEMDLARVPLIQKQITRLCRKLGKPVIVATQMLQSMIKSPTATRAEVSDVANAIMDFTDAVMLSGETAVGEYPVKAIQTIEQIGEVTEAWLDSLNEPRPRIETHSDLSIDESIARSVAQIVDDMKAKMVVVWCQTGCTARLLSKARIDVPILALCADREMCREMSLHYGVIPVCRTRPRDFSQFADLANKVAQDNGWAKKDDTIILLPTGCLLRPNSTKAIVFHTVQ</sequence>
<evidence type="ECO:0000256" key="12">
    <source>
        <dbReference type="ARBA" id="ARBA00023317"/>
    </source>
</evidence>
<evidence type="ECO:0000256" key="6">
    <source>
        <dbReference type="ARBA" id="ARBA00022723"/>
    </source>
</evidence>
<reference evidence="18" key="1">
    <citation type="submission" date="2017-02" db="EMBL/GenBank/DDBJ databases">
        <title>Comparative genomics and description of representatives of a novel lineage of planctomycetes thriving in anoxic sediments.</title>
        <authorList>
            <person name="Spring S."/>
            <person name="Bunk B."/>
            <person name="Sproer C."/>
        </authorList>
    </citation>
    <scope>NUCLEOTIDE SEQUENCE [LARGE SCALE GENOMIC DNA]</scope>
    <source>
        <strain evidence="18">ST-NAGAB-D1</strain>
    </source>
</reference>
<keyword evidence="12 17" id="KW-0670">Pyruvate</keyword>
<keyword evidence="5 14" id="KW-0808">Transferase</keyword>
<dbReference type="InterPro" id="IPR011037">
    <property type="entry name" value="Pyrv_Knase-like_insert_dom_sf"/>
</dbReference>
<keyword evidence="10 14" id="KW-0460">Magnesium</keyword>
<comment type="catalytic activity">
    <reaction evidence="14">
        <text>pyruvate + ATP = phosphoenolpyruvate + ADP + H(+)</text>
        <dbReference type="Rhea" id="RHEA:18157"/>
        <dbReference type="ChEBI" id="CHEBI:15361"/>
        <dbReference type="ChEBI" id="CHEBI:15378"/>
        <dbReference type="ChEBI" id="CHEBI:30616"/>
        <dbReference type="ChEBI" id="CHEBI:58702"/>
        <dbReference type="ChEBI" id="CHEBI:456216"/>
        <dbReference type="EC" id="2.7.1.40"/>
    </reaction>
</comment>
<evidence type="ECO:0000256" key="11">
    <source>
        <dbReference type="ARBA" id="ARBA00023152"/>
    </source>
</evidence>
<dbReference type="GO" id="GO:0030955">
    <property type="term" value="F:potassium ion binding"/>
    <property type="evidence" value="ECO:0007669"/>
    <property type="project" value="UniProtKB-UniRule"/>
</dbReference>
<keyword evidence="11 14" id="KW-0324">Glycolysis</keyword>
<dbReference type="InterPro" id="IPR015806">
    <property type="entry name" value="Pyrv_Knase_insert_dom_sf"/>
</dbReference>
<evidence type="ECO:0000256" key="8">
    <source>
        <dbReference type="ARBA" id="ARBA00022777"/>
    </source>
</evidence>
<dbReference type="Gene3D" id="2.40.33.10">
    <property type="entry name" value="PK beta-barrel domain-like"/>
    <property type="match status" value="1"/>
</dbReference>
<dbReference type="Pfam" id="PF00224">
    <property type="entry name" value="PK"/>
    <property type="match status" value="1"/>
</dbReference>
<evidence type="ECO:0000256" key="5">
    <source>
        <dbReference type="ARBA" id="ARBA00022679"/>
    </source>
</evidence>
<dbReference type="NCBIfam" id="TIGR01064">
    <property type="entry name" value="pyruv_kin"/>
    <property type="match status" value="1"/>
</dbReference>
<evidence type="ECO:0000256" key="1">
    <source>
        <dbReference type="ARBA" id="ARBA00001958"/>
    </source>
</evidence>
<name>A0A1U9NKD6_9BACT</name>
<comment type="similarity">
    <text evidence="3 14">Belongs to the pyruvate kinase family.</text>
</comment>
<proteinExistence type="inferred from homology"/>
<accession>A0A1U9NKD6</accession>
<evidence type="ECO:0000259" key="16">
    <source>
        <dbReference type="Pfam" id="PF02887"/>
    </source>
</evidence>
<keyword evidence="8 14" id="KW-0418">Kinase</keyword>
<dbReference type="KEGG" id="alus:STSP2_01541"/>
<dbReference type="GO" id="GO:0016301">
    <property type="term" value="F:kinase activity"/>
    <property type="evidence" value="ECO:0007669"/>
    <property type="project" value="UniProtKB-KW"/>
</dbReference>
<dbReference type="SUPFAM" id="SSF51621">
    <property type="entry name" value="Phosphoenolpyruvate/pyruvate domain"/>
    <property type="match status" value="1"/>
</dbReference>
<keyword evidence="18" id="KW-1185">Reference proteome</keyword>
<dbReference type="GO" id="GO:0000287">
    <property type="term" value="F:magnesium ion binding"/>
    <property type="evidence" value="ECO:0007669"/>
    <property type="project" value="UniProtKB-UniRule"/>
</dbReference>
<keyword evidence="9" id="KW-0067">ATP-binding</keyword>
<dbReference type="EC" id="2.7.1.40" evidence="4 13"/>
<evidence type="ECO:0000313" key="17">
    <source>
        <dbReference type="EMBL" id="AQT68381.1"/>
    </source>
</evidence>
<dbReference type="InterPro" id="IPR040442">
    <property type="entry name" value="Pyrv_kinase-like_dom_sf"/>
</dbReference>
<evidence type="ECO:0000256" key="4">
    <source>
        <dbReference type="ARBA" id="ARBA00012142"/>
    </source>
</evidence>
<dbReference type="PROSITE" id="PS00110">
    <property type="entry name" value="PYRUVATE_KINASE"/>
    <property type="match status" value="1"/>
</dbReference>
<evidence type="ECO:0000256" key="7">
    <source>
        <dbReference type="ARBA" id="ARBA00022741"/>
    </source>
</evidence>
<dbReference type="OrthoDB" id="9812123at2"/>
<dbReference type="SUPFAM" id="SSF52935">
    <property type="entry name" value="PK C-terminal domain-like"/>
    <property type="match status" value="1"/>
</dbReference>
<dbReference type="Gene3D" id="3.40.1380.20">
    <property type="entry name" value="Pyruvate kinase, C-terminal domain"/>
    <property type="match status" value="1"/>
</dbReference>
<dbReference type="InterPro" id="IPR015813">
    <property type="entry name" value="Pyrv/PenolPyrv_kinase-like_dom"/>
</dbReference>
<evidence type="ECO:0000256" key="9">
    <source>
        <dbReference type="ARBA" id="ARBA00022840"/>
    </source>
</evidence>
<evidence type="ECO:0000256" key="10">
    <source>
        <dbReference type="ARBA" id="ARBA00022842"/>
    </source>
</evidence>
<dbReference type="InterPro" id="IPR018209">
    <property type="entry name" value="Pyrv_Knase_AS"/>
</dbReference>
<dbReference type="GO" id="GO:0004743">
    <property type="term" value="F:pyruvate kinase activity"/>
    <property type="evidence" value="ECO:0007669"/>
    <property type="project" value="UniProtKB-UniRule"/>
</dbReference>
<dbReference type="Pfam" id="PF02887">
    <property type="entry name" value="PK_C"/>
    <property type="match status" value="1"/>
</dbReference>
<evidence type="ECO:0000256" key="2">
    <source>
        <dbReference type="ARBA" id="ARBA00004997"/>
    </source>
</evidence>
<evidence type="ECO:0000256" key="3">
    <source>
        <dbReference type="ARBA" id="ARBA00008663"/>
    </source>
</evidence>
<dbReference type="AlphaFoldDB" id="A0A1U9NKD6"/>
<evidence type="ECO:0000256" key="14">
    <source>
        <dbReference type="RuleBase" id="RU000504"/>
    </source>
</evidence>
<dbReference type="GO" id="GO:0005524">
    <property type="term" value="F:ATP binding"/>
    <property type="evidence" value="ECO:0007669"/>
    <property type="project" value="UniProtKB-KW"/>
</dbReference>
<protein>
    <recommendedName>
        <fullName evidence="4 13">Pyruvate kinase</fullName>
        <ecNumber evidence="4 13">2.7.1.40</ecNumber>
    </recommendedName>
</protein>
<comment type="pathway">
    <text evidence="2 14">Carbohydrate degradation; glycolysis; pyruvate from D-glyceraldehyde 3-phosphate: step 5/5.</text>
</comment>
<dbReference type="PRINTS" id="PR01050">
    <property type="entry name" value="PYRUVTKNASE"/>
</dbReference>
<dbReference type="STRING" id="1936003.STSP2_01541"/>
<feature type="domain" description="Pyruvate kinase barrel" evidence="15">
    <location>
        <begin position="3"/>
        <end position="322"/>
    </location>
</feature>
<dbReference type="FunFam" id="2.40.33.10:FF:000001">
    <property type="entry name" value="Pyruvate kinase"/>
    <property type="match status" value="1"/>
</dbReference>
<dbReference type="NCBIfam" id="NF004491">
    <property type="entry name" value="PRK05826.1"/>
    <property type="match status" value="1"/>
</dbReference>